<organism evidence="3">
    <name type="scientific">Trichuris suis</name>
    <name type="common">pig whipworm</name>
    <dbReference type="NCBI Taxonomy" id="68888"/>
    <lineage>
        <taxon>Eukaryota</taxon>
        <taxon>Metazoa</taxon>
        <taxon>Ecdysozoa</taxon>
        <taxon>Nematoda</taxon>
        <taxon>Enoplea</taxon>
        <taxon>Dorylaimia</taxon>
        <taxon>Trichinellida</taxon>
        <taxon>Trichuridae</taxon>
        <taxon>Trichuris</taxon>
    </lineage>
</organism>
<sequence length="106" mass="12634">MNQIVTAIMELLLWLLSSWRLFGPLIILYAHRLCTKRLLRVRRRRRRLWAVYAPRDFFDNVMPEAEEEGFDGRLFSTQFPFLSSFQQNTFSENNSEDATLGQQLFT</sequence>
<name>A0A085NLQ8_9BILA</name>
<keyword evidence="4" id="KW-1185">Reference proteome</keyword>
<dbReference type="AlphaFoldDB" id="A0A085NLQ8"/>
<reference evidence="3 4" key="1">
    <citation type="journal article" date="2014" name="Nat. Genet.">
        <title>Genome and transcriptome of the porcine whipworm Trichuris suis.</title>
        <authorList>
            <person name="Jex A.R."/>
            <person name="Nejsum P."/>
            <person name="Schwarz E.M."/>
            <person name="Hu L."/>
            <person name="Young N.D."/>
            <person name="Hall R.S."/>
            <person name="Korhonen P.K."/>
            <person name="Liao S."/>
            <person name="Thamsborg S."/>
            <person name="Xia J."/>
            <person name="Xu P."/>
            <person name="Wang S."/>
            <person name="Scheerlinck J.P."/>
            <person name="Hofmann A."/>
            <person name="Sternberg P.W."/>
            <person name="Wang J."/>
            <person name="Gasser R.B."/>
        </authorList>
    </citation>
    <scope>NUCLEOTIDE SEQUENCE [LARGE SCALE GENOMIC DNA]</scope>
    <source>
        <strain evidence="3">DCEP-RM93F</strain>
        <strain evidence="2">DCEP-RM93M</strain>
    </source>
</reference>
<dbReference type="Proteomes" id="UP000030764">
    <property type="component" value="Unassembled WGS sequence"/>
</dbReference>
<evidence type="ECO:0000313" key="3">
    <source>
        <dbReference type="EMBL" id="KFD70404.1"/>
    </source>
</evidence>
<feature type="transmembrane region" description="Helical" evidence="1">
    <location>
        <begin position="12"/>
        <end position="34"/>
    </location>
</feature>
<accession>A0A085NLQ8</accession>
<keyword evidence="1" id="KW-0472">Membrane</keyword>
<evidence type="ECO:0000313" key="2">
    <source>
        <dbReference type="EMBL" id="KFD50199.1"/>
    </source>
</evidence>
<evidence type="ECO:0000313" key="4">
    <source>
        <dbReference type="Proteomes" id="UP000030764"/>
    </source>
</evidence>
<proteinExistence type="predicted"/>
<keyword evidence="1" id="KW-0812">Transmembrane</keyword>
<keyword evidence="1" id="KW-1133">Transmembrane helix</keyword>
<dbReference type="EMBL" id="KL363257">
    <property type="protein sequence ID" value="KFD50199.1"/>
    <property type="molecule type" value="Genomic_DNA"/>
</dbReference>
<protein>
    <submittedName>
        <fullName evidence="3">Uncharacterized protein</fullName>
    </submittedName>
</protein>
<evidence type="ECO:0000256" key="1">
    <source>
        <dbReference type="SAM" id="Phobius"/>
    </source>
</evidence>
<dbReference type="Proteomes" id="UP000030758">
    <property type="component" value="Unassembled WGS sequence"/>
</dbReference>
<dbReference type="EMBL" id="KL367488">
    <property type="protein sequence ID" value="KFD70404.1"/>
    <property type="molecule type" value="Genomic_DNA"/>
</dbReference>
<gene>
    <name evidence="2" type="ORF">M513_08944</name>
    <name evidence="3" type="ORF">M514_08944</name>
</gene>